<protein>
    <submittedName>
        <fullName evidence="4">Uncharacterized protein</fullName>
    </submittedName>
</protein>
<proteinExistence type="inferred from homology"/>
<feature type="transmembrane region" description="Helical" evidence="3">
    <location>
        <begin position="98"/>
        <end position="117"/>
    </location>
</feature>
<dbReference type="Proteomes" id="UP000792457">
    <property type="component" value="Unassembled WGS sequence"/>
</dbReference>
<feature type="transmembrane region" description="Helical" evidence="3">
    <location>
        <begin position="70"/>
        <end position="86"/>
    </location>
</feature>
<feature type="transmembrane region" description="Helical" evidence="3">
    <location>
        <begin position="652"/>
        <end position="669"/>
    </location>
</feature>
<comment type="caution">
    <text evidence="4">The sequence shown here is derived from an EMBL/GenBank/DDBJ whole genome shotgun (WGS) entry which is preliminary data.</text>
</comment>
<dbReference type="GO" id="GO:1904659">
    <property type="term" value="P:D-glucose transmembrane transport"/>
    <property type="evidence" value="ECO:0007669"/>
    <property type="project" value="TreeGrafter"/>
</dbReference>
<keyword evidence="5" id="KW-1185">Reference proteome</keyword>
<dbReference type="OrthoDB" id="10687206at2759"/>
<evidence type="ECO:0000313" key="4">
    <source>
        <dbReference type="EMBL" id="KAG8237301.1"/>
    </source>
</evidence>
<comment type="similarity">
    <text evidence="1">Belongs to the major facilitator superfamily. Sugar transporter (TC 2.A.1.1) family. Glucose transporter subfamily.</text>
</comment>
<reference evidence="4" key="2">
    <citation type="submission" date="2017-10" db="EMBL/GenBank/DDBJ databases">
        <title>Ladona fulva Genome sequencing and assembly.</title>
        <authorList>
            <person name="Murali S."/>
            <person name="Richards S."/>
            <person name="Bandaranaike D."/>
            <person name="Bellair M."/>
            <person name="Blankenburg K."/>
            <person name="Chao H."/>
            <person name="Dinh H."/>
            <person name="Doddapaneni H."/>
            <person name="Dugan-Rocha S."/>
            <person name="Elkadiri S."/>
            <person name="Gnanaolivu R."/>
            <person name="Hernandez B."/>
            <person name="Skinner E."/>
            <person name="Javaid M."/>
            <person name="Lee S."/>
            <person name="Li M."/>
            <person name="Ming W."/>
            <person name="Munidasa M."/>
            <person name="Muniz J."/>
            <person name="Nguyen L."/>
            <person name="Hughes D."/>
            <person name="Osuji N."/>
            <person name="Pu L.-L."/>
            <person name="Puazo M."/>
            <person name="Qu C."/>
            <person name="Quiroz J."/>
            <person name="Raj R."/>
            <person name="Weissenberger G."/>
            <person name="Xin Y."/>
            <person name="Zou X."/>
            <person name="Han Y."/>
            <person name="Worley K."/>
            <person name="Muzny D."/>
            <person name="Gibbs R."/>
        </authorList>
    </citation>
    <scope>NUCLEOTIDE SEQUENCE</scope>
    <source>
        <strain evidence="4">Sampled in the wild</strain>
    </source>
</reference>
<dbReference type="GO" id="GO:0072359">
    <property type="term" value="P:circulatory system development"/>
    <property type="evidence" value="ECO:0007669"/>
    <property type="project" value="TreeGrafter"/>
</dbReference>
<feature type="transmembrane region" description="Helical" evidence="3">
    <location>
        <begin position="583"/>
        <end position="603"/>
    </location>
</feature>
<feature type="transmembrane region" description="Helical" evidence="3">
    <location>
        <begin position="462"/>
        <end position="486"/>
    </location>
</feature>
<dbReference type="EMBL" id="KZ309148">
    <property type="protein sequence ID" value="KAG8237301.1"/>
    <property type="molecule type" value="Genomic_DNA"/>
</dbReference>
<evidence type="ECO:0000256" key="3">
    <source>
        <dbReference type="SAM" id="Phobius"/>
    </source>
</evidence>
<evidence type="ECO:0000313" key="5">
    <source>
        <dbReference type="Proteomes" id="UP000792457"/>
    </source>
</evidence>
<sequence>MIYKEEGTALLLTQDELSTEDYHKVKCAKPNSFIAATLAVSCLCGAGIFISTDKVWCYEPGISYREKELLRFYVIIGGILSALLSGRAVDFFGRRSSVIFAAVCWLLSAVFLSYFAILQTNSQSQFIEVSTEHLKSHQPSEISHSPVNSSGKYIHVSQSLLVNINPIPTKPASDYSLSSKVGSNVPEAHYDKWYFTGSPCEHSKINSLSRSGDVNEQPLPLLPQIITSLLIGGASSASIISASVYVFEISRAGTPFSFTHIIKPPFYFPKSKVYVSNSRKNSASDSDDVHFSINDVKQSELEVEVDKSQMAEAESQELSTNHPRISFEEDIHPQSNISMKSVRDKEADGLSVTDCCNSDYDEGVLTFGSTQRDREARETLSYLYGTCEGEDEAEAIHKEFLMDKAGSQCKNGSYLNMEMKNFHSITHTVLKLGFPLLIIHMCATDYNDVATLTSAVLSKLSIYGSTATAAVSMLKIISAALSMLLLDKIGHKRALMSAAAVLAISSLLLGFLSSHVIPDVQDHPYTASVTTLPSIPTMYPLLPTPLPQLLQRRDSSHFDDEWNDSHFYEGRVLHSHSASGSPVVWLTLILVISVIASGSILLAPLTRVCILSTFPTYSRGSGIGFTFAMQYVIHLIMFFLPCTYFSSSFTLMFRSGACFASIILLLCFLKTKNQGQRCSLQRYSFHKKFHLLFNGKICNMSLANSTAV</sequence>
<keyword evidence="3" id="KW-0472">Membrane</keyword>
<dbReference type="InterPro" id="IPR050820">
    <property type="entry name" value="MFS_Sugar_Transporter"/>
</dbReference>
<evidence type="ECO:0000256" key="1">
    <source>
        <dbReference type="ARBA" id="ARBA00007004"/>
    </source>
</evidence>
<dbReference type="InterPro" id="IPR036259">
    <property type="entry name" value="MFS_trans_sf"/>
</dbReference>
<accession>A0A8K0KL45</accession>
<feature type="transmembrane region" description="Helical" evidence="3">
    <location>
        <begin position="498"/>
        <end position="517"/>
    </location>
</feature>
<keyword evidence="3" id="KW-1133">Transmembrane helix</keyword>
<dbReference type="Gene3D" id="1.20.1250.20">
    <property type="entry name" value="MFS general substrate transporter like domains"/>
    <property type="match status" value="2"/>
</dbReference>
<evidence type="ECO:0000256" key="2">
    <source>
        <dbReference type="ARBA" id="ARBA00022448"/>
    </source>
</evidence>
<dbReference type="PANTHER" id="PTHR48023">
    <property type="entry name" value="D-XYLOSE-PROTON SYMPORTER-LIKE 2"/>
    <property type="match status" value="1"/>
</dbReference>
<gene>
    <name evidence="4" type="ORF">J437_LFUL017060</name>
</gene>
<name>A0A8K0KL45_LADFU</name>
<dbReference type="AlphaFoldDB" id="A0A8K0KL45"/>
<organism evidence="4 5">
    <name type="scientific">Ladona fulva</name>
    <name type="common">Scarce chaser dragonfly</name>
    <name type="synonym">Libellula fulva</name>
    <dbReference type="NCBI Taxonomy" id="123851"/>
    <lineage>
        <taxon>Eukaryota</taxon>
        <taxon>Metazoa</taxon>
        <taxon>Ecdysozoa</taxon>
        <taxon>Arthropoda</taxon>
        <taxon>Hexapoda</taxon>
        <taxon>Insecta</taxon>
        <taxon>Pterygota</taxon>
        <taxon>Palaeoptera</taxon>
        <taxon>Odonata</taxon>
        <taxon>Epiprocta</taxon>
        <taxon>Anisoptera</taxon>
        <taxon>Libelluloidea</taxon>
        <taxon>Libellulidae</taxon>
        <taxon>Ladona</taxon>
    </lineage>
</organism>
<dbReference type="SUPFAM" id="SSF103473">
    <property type="entry name" value="MFS general substrate transporter"/>
    <property type="match status" value="2"/>
</dbReference>
<feature type="transmembrane region" description="Helical" evidence="3">
    <location>
        <begin position="33"/>
        <end position="50"/>
    </location>
</feature>
<dbReference type="PANTHER" id="PTHR48023:SF4">
    <property type="entry name" value="D-XYLOSE-PROTON SYMPORTER-LIKE 2"/>
    <property type="match status" value="1"/>
</dbReference>
<keyword evidence="3" id="KW-0812">Transmembrane</keyword>
<reference evidence="4" key="1">
    <citation type="submission" date="2013-04" db="EMBL/GenBank/DDBJ databases">
        <authorList>
            <person name="Qu J."/>
            <person name="Murali S.C."/>
            <person name="Bandaranaike D."/>
            <person name="Bellair M."/>
            <person name="Blankenburg K."/>
            <person name="Chao H."/>
            <person name="Dinh H."/>
            <person name="Doddapaneni H."/>
            <person name="Downs B."/>
            <person name="Dugan-Rocha S."/>
            <person name="Elkadiri S."/>
            <person name="Gnanaolivu R.D."/>
            <person name="Hernandez B."/>
            <person name="Javaid M."/>
            <person name="Jayaseelan J.C."/>
            <person name="Lee S."/>
            <person name="Li M."/>
            <person name="Ming W."/>
            <person name="Munidasa M."/>
            <person name="Muniz J."/>
            <person name="Nguyen L."/>
            <person name="Ongeri F."/>
            <person name="Osuji N."/>
            <person name="Pu L.-L."/>
            <person name="Puazo M."/>
            <person name="Qu C."/>
            <person name="Quiroz J."/>
            <person name="Raj R."/>
            <person name="Weissenberger G."/>
            <person name="Xin Y."/>
            <person name="Zou X."/>
            <person name="Han Y."/>
            <person name="Richards S."/>
            <person name="Worley K."/>
            <person name="Muzny D."/>
            <person name="Gibbs R."/>
        </authorList>
    </citation>
    <scope>NUCLEOTIDE SEQUENCE</scope>
    <source>
        <strain evidence="4">Sampled in the wild</strain>
    </source>
</reference>
<keyword evidence="2" id="KW-0813">Transport</keyword>
<feature type="transmembrane region" description="Helical" evidence="3">
    <location>
        <begin position="623"/>
        <end position="646"/>
    </location>
</feature>